<gene>
    <name evidence="2" type="ORF">BVC80_1663g23</name>
</gene>
<keyword evidence="3" id="KW-1185">Reference proteome</keyword>
<organism evidence="2 3">
    <name type="scientific">Macleaya cordata</name>
    <name type="common">Five-seeded plume-poppy</name>
    <name type="synonym">Bocconia cordata</name>
    <dbReference type="NCBI Taxonomy" id="56857"/>
    <lineage>
        <taxon>Eukaryota</taxon>
        <taxon>Viridiplantae</taxon>
        <taxon>Streptophyta</taxon>
        <taxon>Embryophyta</taxon>
        <taxon>Tracheophyta</taxon>
        <taxon>Spermatophyta</taxon>
        <taxon>Magnoliopsida</taxon>
        <taxon>Ranunculales</taxon>
        <taxon>Papaveraceae</taxon>
        <taxon>Papaveroideae</taxon>
        <taxon>Macleaya</taxon>
    </lineage>
</organism>
<dbReference type="InParanoid" id="A0A200RBP5"/>
<reference evidence="2 3" key="1">
    <citation type="journal article" date="2017" name="Mol. Plant">
        <title>The Genome of Medicinal Plant Macleaya cordata Provides New Insights into Benzylisoquinoline Alkaloids Metabolism.</title>
        <authorList>
            <person name="Liu X."/>
            <person name="Liu Y."/>
            <person name="Huang P."/>
            <person name="Ma Y."/>
            <person name="Qing Z."/>
            <person name="Tang Q."/>
            <person name="Cao H."/>
            <person name="Cheng P."/>
            <person name="Zheng Y."/>
            <person name="Yuan Z."/>
            <person name="Zhou Y."/>
            <person name="Liu J."/>
            <person name="Tang Z."/>
            <person name="Zhuo Y."/>
            <person name="Zhang Y."/>
            <person name="Yu L."/>
            <person name="Huang J."/>
            <person name="Yang P."/>
            <person name="Peng Q."/>
            <person name="Zhang J."/>
            <person name="Jiang W."/>
            <person name="Zhang Z."/>
            <person name="Lin K."/>
            <person name="Ro D.K."/>
            <person name="Chen X."/>
            <person name="Xiong X."/>
            <person name="Shang Y."/>
            <person name="Huang S."/>
            <person name="Zeng J."/>
        </authorList>
    </citation>
    <scope>NUCLEOTIDE SEQUENCE [LARGE SCALE GENOMIC DNA]</scope>
    <source>
        <strain evidence="3">cv. BLH2017</strain>
        <tissue evidence="2">Root</tissue>
    </source>
</reference>
<dbReference type="OMA" id="VDEMGVF"/>
<name>A0A200RBP5_MACCD</name>
<protein>
    <submittedName>
        <fullName evidence="2">Uncharacterized protein</fullName>
    </submittedName>
</protein>
<sequence length="259" mass="25150">MIADPSHLHASSLLCPIWVATKRELRRIEPEHPLWKPHGPTTQLNPGANVAKTVNPVPKITPNPKLDFDPDPLSLGLCAISGAKPAGVGLGGLDIDNSGDIAGGAEVVGITVGDSDGVAELAGIAAAAGTSAGGGDDFGMLGGDATGATGICGGGDATGETGVGGGGDTGDGTGGDEVGVTEGEIFGGDRGGGEAFGVETGGDEVGAFVGDGRGVAGDFVGGDEVDVFGAGAGDSAKPESDTHKTKKTSATNRCMVADM</sequence>
<dbReference type="EMBL" id="MVGT01000146">
    <property type="protein sequence ID" value="OVA20132.1"/>
    <property type="molecule type" value="Genomic_DNA"/>
</dbReference>
<evidence type="ECO:0000256" key="1">
    <source>
        <dbReference type="SAM" id="MobiDB-lite"/>
    </source>
</evidence>
<evidence type="ECO:0000313" key="2">
    <source>
        <dbReference type="EMBL" id="OVA20132.1"/>
    </source>
</evidence>
<feature type="region of interest" description="Disordered" evidence="1">
    <location>
        <begin position="231"/>
        <end position="251"/>
    </location>
</feature>
<dbReference type="Proteomes" id="UP000195402">
    <property type="component" value="Unassembled WGS sequence"/>
</dbReference>
<dbReference type="AlphaFoldDB" id="A0A200RBP5"/>
<comment type="caution">
    <text evidence="2">The sequence shown here is derived from an EMBL/GenBank/DDBJ whole genome shotgun (WGS) entry which is preliminary data.</text>
</comment>
<evidence type="ECO:0000313" key="3">
    <source>
        <dbReference type="Proteomes" id="UP000195402"/>
    </source>
</evidence>
<proteinExistence type="predicted"/>
<accession>A0A200RBP5</accession>